<dbReference type="InterPro" id="IPR006145">
    <property type="entry name" value="PsdUridine_synth_RsuA/RluA"/>
</dbReference>
<dbReference type="SUPFAM" id="SSF55120">
    <property type="entry name" value="Pseudouridine synthase"/>
    <property type="match status" value="1"/>
</dbReference>
<feature type="active site" evidence="7">
    <location>
        <position position="139"/>
    </location>
</feature>
<feature type="domain" description="RNA-binding S4" evidence="10">
    <location>
        <begin position="16"/>
        <end position="74"/>
    </location>
</feature>
<dbReference type="EC" id="5.4.99.-" evidence="9"/>
<dbReference type="InterPro" id="IPR050188">
    <property type="entry name" value="RluA_PseudoU_synthase"/>
</dbReference>
<dbReference type="CDD" id="cd02869">
    <property type="entry name" value="PseudoU_synth_RluA_like"/>
    <property type="match status" value="1"/>
</dbReference>
<dbReference type="GO" id="GO:0000455">
    <property type="term" value="P:enzyme-directed rRNA pseudouridine synthesis"/>
    <property type="evidence" value="ECO:0007669"/>
    <property type="project" value="TreeGrafter"/>
</dbReference>
<evidence type="ECO:0000256" key="8">
    <source>
        <dbReference type="PROSITE-ProRule" id="PRU00182"/>
    </source>
</evidence>
<gene>
    <name evidence="11" type="ORF">SD28_00735</name>
</gene>
<name>A0A0A8E7Z6_9GAMM</name>
<evidence type="ECO:0000259" key="10">
    <source>
        <dbReference type="SMART" id="SM00363"/>
    </source>
</evidence>
<dbReference type="NCBIfam" id="TIGR00005">
    <property type="entry name" value="rluA_subfam"/>
    <property type="match status" value="1"/>
</dbReference>
<evidence type="ECO:0000256" key="1">
    <source>
        <dbReference type="ARBA" id="ARBA00000381"/>
    </source>
</evidence>
<comment type="catalytic activity">
    <reaction evidence="1">
        <text>uridine(955/2504/2580) in 23S rRNA = pseudouridine(955/2504/2580) in 23S rRNA</text>
        <dbReference type="Rhea" id="RHEA:42528"/>
        <dbReference type="Rhea" id="RHEA-COMP:10099"/>
        <dbReference type="Rhea" id="RHEA-COMP:10100"/>
        <dbReference type="ChEBI" id="CHEBI:65314"/>
        <dbReference type="ChEBI" id="CHEBI:65315"/>
        <dbReference type="EC" id="5.4.99.24"/>
    </reaction>
</comment>
<dbReference type="InterPro" id="IPR006224">
    <property type="entry name" value="PsdUridine_synth_RluA-like_CS"/>
</dbReference>
<dbReference type="RefSeq" id="WP_039123125.1">
    <property type="nucleotide sequence ID" value="NZ_CP010427.1"/>
</dbReference>
<dbReference type="GO" id="GO:0160141">
    <property type="term" value="F:23S rRNA pseudouridine(955/2504/2580) synthase activity"/>
    <property type="evidence" value="ECO:0007669"/>
    <property type="project" value="UniProtKB-EC"/>
</dbReference>
<evidence type="ECO:0000256" key="3">
    <source>
        <dbReference type="ARBA" id="ARBA00010876"/>
    </source>
</evidence>
<dbReference type="PROSITE" id="PS50889">
    <property type="entry name" value="S4"/>
    <property type="match status" value="1"/>
</dbReference>
<proteinExistence type="inferred from homology"/>
<dbReference type="Gene3D" id="3.10.290.10">
    <property type="entry name" value="RNA-binding S4 domain"/>
    <property type="match status" value="1"/>
</dbReference>
<keyword evidence="4" id="KW-0698">rRNA processing</keyword>
<dbReference type="GO" id="GO:0003723">
    <property type="term" value="F:RNA binding"/>
    <property type="evidence" value="ECO:0007669"/>
    <property type="project" value="UniProtKB-KW"/>
</dbReference>
<dbReference type="CDD" id="cd00165">
    <property type="entry name" value="S4"/>
    <property type="match status" value="1"/>
</dbReference>
<dbReference type="InterPro" id="IPR006225">
    <property type="entry name" value="PsdUridine_synth_RluC/D"/>
</dbReference>
<dbReference type="AlphaFoldDB" id="A0A0A8E7Z6"/>
<keyword evidence="6 9" id="KW-0413">Isomerase</keyword>
<dbReference type="PANTHER" id="PTHR21600">
    <property type="entry name" value="MITOCHONDRIAL RNA PSEUDOURIDINE SYNTHASE"/>
    <property type="match status" value="1"/>
</dbReference>
<dbReference type="PROSITE" id="PS01129">
    <property type="entry name" value="PSI_RLU"/>
    <property type="match status" value="1"/>
</dbReference>
<comment type="catalytic activity">
    <reaction evidence="9">
        <text>a uridine in RNA = a pseudouridine in RNA</text>
        <dbReference type="Rhea" id="RHEA:48348"/>
        <dbReference type="Rhea" id="RHEA-COMP:12068"/>
        <dbReference type="Rhea" id="RHEA-COMP:12069"/>
        <dbReference type="ChEBI" id="CHEBI:65314"/>
        <dbReference type="ChEBI" id="CHEBI:65315"/>
    </reaction>
</comment>
<organism evidence="11 12">
    <name type="scientific">Allofrancisella guangzhouensis</name>
    <dbReference type="NCBI Taxonomy" id="594679"/>
    <lineage>
        <taxon>Bacteria</taxon>
        <taxon>Pseudomonadati</taxon>
        <taxon>Pseudomonadota</taxon>
        <taxon>Gammaproteobacteria</taxon>
        <taxon>Thiotrichales</taxon>
        <taxon>Francisellaceae</taxon>
        <taxon>Allofrancisella</taxon>
    </lineage>
</organism>
<comment type="similarity">
    <text evidence="3 9">Belongs to the pseudouridine synthase RluA family.</text>
</comment>
<evidence type="ECO:0000256" key="2">
    <source>
        <dbReference type="ARBA" id="ARBA00002876"/>
    </source>
</evidence>
<dbReference type="InterPro" id="IPR020103">
    <property type="entry name" value="PsdUridine_synth_cat_dom_sf"/>
</dbReference>
<dbReference type="InterPro" id="IPR036986">
    <property type="entry name" value="S4_RNA-bd_sf"/>
</dbReference>
<keyword evidence="12" id="KW-1185">Reference proteome</keyword>
<keyword evidence="5 8" id="KW-0694">RNA-binding</keyword>
<dbReference type="Gene3D" id="3.30.2350.10">
    <property type="entry name" value="Pseudouridine synthase"/>
    <property type="match status" value="1"/>
</dbReference>
<dbReference type="STRING" id="594679.SD28_00735"/>
<evidence type="ECO:0000256" key="6">
    <source>
        <dbReference type="ARBA" id="ARBA00023235"/>
    </source>
</evidence>
<accession>A0A0A8E7Z6</accession>
<dbReference type="Pfam" id="PF00849">
    <property type="entry name" value="PseudoU_synth_2"/>
    <property type="match status" value="1"/>
</dbReference>
<evidence type="ECO:0000256" key="5">
    <source>
        <dbReference type="ARBA" id="ARBA00022884"/>
    </source>
</evidence>
<dbReference type="SUPFAM" id="SSF55174">
    <property type="entry name" value="Alpha-L RNA-binding motif"/>
    <property type="match status" value="1"/>
</dbReference>
<dbReference type="SMART" id="SM00363">
    <property type="entry name" value="S4"/>
    <property type="match status" value="1"/>
</dbReference>
<protein>
    <recommendedName>
        <fullName evidence="9">Pseudouridine synthase</fullName>
        <ecNumber evidence="9">5.4.99.-</ecNumber>
    </recommendedName>
</protein>
<dbReference type="InterPro" id="IPR002942">
    <property type="entry name" value="S4_RNA-bd"/>
</dbReference>
<reference evidence="11 12" key="1">
    <citation type="submission" date="2014-12" db="EMBL/GenBank/DDBJ databases">
        <title>Complete genome sequence of Francisella guanzhouensis strain 08HL01032 isolated from air-conditioning system in China.</title>
        <authorList>
            <person name="Svensson D."/>
            <person name="Ohrman C."/>
            <person name="Backman S."/>
            <person name="Karlsson E."/>
            <person name="Nilsson E."/>
            <person name="Bystrom M."/>
            <person name="Larkeryd A."/>
            <person name="Stenberg P."/>
            <person name="Scholtz H.C."/>
            <person name="Forsman M."/>
            <person name="Sjodin A."/>
        </authorList>
    </citation>
    <scope>NUCLEOTIDE SEQUENCE [LARGE SCALE GENOMIC DNA]</scope>
    <source>
        <strain evidence="11 12">08HL01032</strain>
    </source>
</reference>
<dbReference type="OrthoDB" id="9807829at2"/>
<dbReference type="KEGG" id="fgu:SD28_00735"/>
<dbReference type="Proteomes" id="UP000031104">
    <property type="component" value="Chromosome"/>
</dbReference>
<dbReference type="HOGENOM" id="CLU_016902_1_1_6"/>
<dbReference type="EMBL" id="CP010427">
    <property type="protein sequence ID" value="AJC48291.1"/>
    <property type="molecule type" value="Genomic_DNA"/>
</dbReference>
<comment type="function">
    <text evidence="2">Responsible for synthesis of pseudouridine from uracil at positions 955, 2504 and 2580 in 23S ribosomal RNA.</text>
</comment>
<evidence type="ECO:0000256" key="4">
    <source>
        <dbReference type="ARBA" id="ARBA00022552"/>
    </source>
</evidence>
<dbReference type="PANTHER" id="PTHR21600:SF92">
    <property type="entry name" value="RIBOSOMAL LARGE SUBUNIT PSEUDOURIDINE SYNTHASE C"/>
    <property type="match status" value="1"/>
</dbReference>
<sequence>MTKVQYLEVSDDIIEQRIDNYLIGKFTKLPKPLIYRWIRKGELRVNKKRVKQTSRVSSGDIIRVPPFSVQDDVQSVKISQSHLDFLEEIILYETDDYIVVNKPSGIAVHGGSGLNSGLVERLRQLRPQARRLDLVHRLDKETSGCVLLAKKHNSLVYFFDLFKQRKIDKIYYAIVHGLWDKSINRIDLPLKRTETKDGQRIVKVDKKEGKTAITNILSVEHLSEEYSLLKIKLETGRTHQIRVHCKVRGHPIVADKKYGFIDKDEKLAKQGIDKLLLHASKLEFFDEKQQQKITIEANLDERFNKFLSK</sequence>
<evidence type="ECO:0000256" key="9">
    <source>
        <dbReference type="RuleBase" id="RU362028"/>
    </source>
</evidence>
<evidence type="ECO:0000313" key="11">
    <source>
        <dbReference type="EMBL" id="AJC48291.1"/>
    </source>
</evidence>
<evidence type="ECO:0000313" key="12">
    <source>
        <dbReference type="Proteomes" id="UP000031104"/>
    </source>
</evidence>
<evidence type="ECO:0000256" key="7">
    <source>
        <dbReference type="PIRSR" id="PIRSR606225-1"/>
    </source>
</evidence>